<dbReference type="Gene3D" id="3.30.420.40">
    <property type="match status" value="2"/>
</dbReference>
<proteinExistence type="inferred from homology"/>
<dbReference type="InterPro" id="IPR043129">
    <property type="entry name" value="ATPase_NBD"/>
</dbReference>
<feature type="domain" description="Carbohydrate kinase FGGY N-terminal" evidence="4">
    <location>
        <begin position="5"/>
        <end position="240"/>
    </location>
</feature>
<gene>
    <name evidence="6" type="ORF">AWM74_01280</name>
</gene>
<reference evidence="7" key="2">
    <citation type="submission" date="2016-01" db="EMBL/GenBank/DDBJ databases">
        <title>Six Aerococcus type strain genome sequencing and assembly using PacBio and Illumina Hiseq.</title>
        <authorList>
            <person name="Carkaci D."/>
            <person name="Dargis R."/>
            <person name="Nielsen X.C."/>
            <person name="Skovgaard O."/>
            <person name="Fuursted K."/>
            <person name="Christensen J.J."/>
        </authorList>
    </citation>
    <scope>NUCLEOTIDE SEQUENCE [LARGE SCALE GENOMIC DNA]</scope>
    <source>
        <strain evidence="7">CCUG28094</strain>
    </source>
</reference>
<evidence type="ECO:0000256" key="1">
    <source>
        <dbReference type="ARBA" id="ARBA00009156"/>
    </source>
</evidence>
<keyword evidence="2" id="KW-0808">Transferase</keyword>
<evidence type="ECO:0000259" key="4">
    <source>
        <dbReference type="Pfam" id="PF00370"/>
    </source>
</evidence>
<evidence type="ECO:0000259" key="5">
    <source>
        <dbReference type="Pfam" id="PF02782"/>
    </source>
</evidence>
<dbReference type="PIRSF" id="PIRSF000538">
    <property type="entry name" value="GlpK"/>
    <property type="match status" value="1"/>
</dbReference>
<dbReference type="InterPro" id="IPR018485">
    <property type="entry name" value="FGGY_C"/>
</dbReference>
<feature type="domain" description="Carbohydrate kinase FGGY C-terminal" evidence="5">
    <location>
        <begin position="254"/>
        <end position="426"/>
    </location>
</feature>
<dbReference type="Pfam" id="PF02782">
    <property type="entry name" value="FGGY_C"/>
    <property type="match status" value="1"/>
</dbReference>
<sequence>MTKHIISIDVGTTNMKMTLFDQQYQLVESQKFAHKHHLITDIIFELNLEEIWGNLIFGLEKWLANYKLTNVELILTTAMHSIQLLNQNMQLVGSLITWADNRGTNAIEKTSQIDRENQYYQTGTPIHPMNPYFKLLELFDDSLNDDTRYKLDKGLLIGSLKDVLYYRLTGDWVVDISNASSSGLLDLKNLTWDSKSLHDIGLSIKQLPSIKPLTYSRQVNIPQFSNLEMTVILGTSDGVSSNFAFNDLPHTAVLSIGTSHAIRIIHHDIQLDYHTHNFCYAIDENQYLVGIPSNNGANILSWANRIFNSTFDELNEIMKIRPAVSATFLPYLNGERGPIWDDRACALFTNLSRNDDRESILFSLILGMIFNIKENVNALSDLVAFDSIGLVGGVTQLESFPQLLSDVLGIKLYLPKLENAETMGSIRSTRQLLIVNDYRIVTPNISAFHQFNEAYVNYQKQKNLFYTNESPTS</sequence>
<reference evidence="6 7" key="1">
    <citation type="journal article" date="2016" name="Genome Announc.">
        <title>Complete Genome Sequences of Aerococcus christensenii CCUG 28831T, Aerococcus sanguinicola CCUG 43001T, Aerococcus urinae CCUG 36881T, Aerococcus urinaeequi CCUG 28094T, Aerococcus urinaehominis CCUG 42038 BT, and Aerococcus viridans CCUG 4311T.</title>
        <authorList>
            <person name="Carkaci D."/>
            <person name="Dargis R."/>
            <person name="Nielsen X.C."/>
            <person name="Skovgaard O."/>
            <person name="Fuursted K."/>
            <person name="Christensen J.J."/>
        </authorList>
    </citation>
    <scope>NUCLEOTIDE SEQUENCE [LARGE SCALE GENOMIC DNA]</scope>
    <source>
        <strain evidence="6 7">CCUG28094</strain>
    </source>
</reference>
<protein>
    <recommendedName>
        <fullName evidence="8">Gluconokinase</fullName>
    </recommendedName>
</protein>
<evidence type="ECO:0000256" key="3">
    <source>
        <dbReference type="ARBA" id="ARBA00022777"/>
    </source>
</evidence>
<keyword evidence="3" id="KW-0418">Kinase</keyword>
<evidence type="ECO:0008006" key="8">
    <source>
        <dbReference type="Google" id="ProtNLM"/>
    </source>
</evidence>
<organism evidence="6 7">
    <name type="scientific">Aerococcus urinaeequi</name>
    <dbReference type="NCBI Taxonomy" id="51665"/>
    <lineage>
        <taxon>Bacteria</taxon>
        <taxon>Bacillati</taxon>
        <taxon>Bacillota</taxon>
        <taxon>Bacilli</taxon>
        <taxon>Lactobacillales</taxon>
        <taxon>Aerococcaceae</taxon>
        <taxon>Aerococcus</taxon>
    </lineage>
</organism>
<dbReference type="InterPro" id="IPR050406">
    <property type="entry name" value="FGGY_Carb_Kinase"/>
</dbReference>
<comment type="similarity">
    <text evidence="1">Belongs to the FGGY kinase family.</text>
</comment>
<dbReference type="EMBL" id="CP014162">
    <property type="protein sequence ID" value="AMB96949.1"/>
    <property type="molecule type" value="Genomic_DNA"/>
</dbReference>
<accession>A0AAC9A6T2</accession>
<dbReference type="InterPro" id="IPR000577">
    <property type="entry name" value="Carb_kinase_FGGY"/>
</dbReference>
<dbReference type="GeneID" id="92866178"/>
<dbReference type="SUPFAM" id="SSF53067">
    <property type="entry name" value="Actin-like ATPase domain"/>
    <property type="match status" value="2"/>
</dbReference>
<dbReference type="GO" id="GO:0016301">
    <property type="term" value="F:kinase activity"/>
    <property type="evidence" value="ECO:0007669"/>
    <property type="project" value="UniProtKB-KW"/>
</dbReference>
<dbReference type="GO" id="GO:0005975">
    <property type="term" value="P:carbohydrate metabolic process"/>
    <property type="evidence" value="ECO:0007669"/>
    <property type="project" value="InterPro"/>
</dbReference>
<dbReference type="AlphaFoldDB" id="A0AAC9A6T2"/>
<evidence type="ECO:0000256" key="2">
    <source>
        <dbReference type="ARBA" id="ARBA00022679"/>
    </source>
</evidence>
<evidence type="ECO:0000313" key="6">
    <source>
        <dbReference type="EMBL" id="AMB96949.1"/>
    </source>
</evidence>
<dbReference type="PANTHER" id="PTHR43095:SF2">
    <property type="entry name" value="GLUCONOKINASE"/>
    <property type="match status" value="1"/>
</dbReference>
<evidence type="ECO:0000313" key="7">
    <source>
        <dbReference type="Proteomes" id="UP000067698"/>
    </source>
</evidence>
<dbReference type="PANTHER" id="PTHR43095">
    <property type="entry name" value="SUGAR KINASE"/>
    <property type="match status" value="1"/>
</dbReference>
<name>A0AAC9A6T2_9LACT</name>
<dbReference type="Pfam" id="PF00370">
    <property type="entry name" value="FGGY_N"/>
    <property type="match status" value="1"/>
</dbReference>
<dbReference type="Proteomes" id="UP000067698">
    <property type="component" value="Chromosome"/>
</dbReference>
<dbReference type="InterPro" id="IPR018484">
    <property type="entry name" value="FGGY_N"/>
</dbReference>
<dbReference type="RefSeq" id="WP_026466299.1">
    <property type="nucleotide sequence ID" value="NZ_CP014162.1"/>
</dbReference>